<reference evidence="3" key="1">
    <citation type="submission" date="2011-05" db="EMBL/GenBank/DDBJ databases">
        <title>Complete sequence of Desulfotomaculum ruminis DSM 2154.</title>
        <authorList>
            <person name="Lucas S."/>
            <person name="Copeland A."/>
            <person name="Lapidus A."/>
            <person name="Cheng J.-F."/>
            <person name="Goodwin L."/>
            <person name="Pitluck S."/>
            <person name="Lu M."/>
            <person name="Detter J.C."/>
            <person name="Han C."/>
            <person name="Tapia R."/>
            <person name="Land M."/>
            <person name="Hauser L."/>
            <person name="Kyrpides N."/>
            <person name="Ivanova N."/>
            <person name="Mikhailova N."/>
            <person name="Pagani I."/>
            <person name="Stams A.J.M."/>
            <person name="Plugge C.M."/>
            <person name="Muyzer G."/>
            <person name="Kuever J."/>
            <person name="Parshina S.N."/>
            <person name="Ivanova A.E."/>
            <person name="Nazina T.N."/>
            <person name="Brambilla E."/>
            <person name="Spring S."/>
            <person name="Klenk H.-P."/>
            <person name="Woyke T."/>
        </authorList>
    </citation>
    <scope>NUCLEOTIDE SEQUENCE [LARGE SCALE GENOMIC DNA]</scope>
    <source>
        <strain evidence="3">ATCC 23193 / DSM 2154 / NCIB 8452 / DL</strain>
    </source>
</reference>
<organism evidence="2 3">
    <name type="scientific">Desulforamulus ruminis (strain ATCC 23193 / DSM 2154 / NCIMB 8452 / DL)</name>
    <name type="common">Desulfotomaculum ruminis</name>
    <dbReference type="NCBI Taxonomy" id="696281"/>
    <lineage>
        <taxon>Bacteria</taxon>
        <taxon>Bacillati</taxon>
        <taxon>Bacillota</taxon>
        <taxon>Clostridia</taxon>
        <taxon>Eubacteriales</taxon>
        <taxon>Peptococcaceae</taxon>
        <taxon>Desulforamulus</taxon>
    </lineage>
</organism>
<name>F6DTM5_DESRL</name>
<dbReference type="Proteomes" id="UP000009234">
    <property type="component" value="Chromosome"/>
</dbReference>
<gene>
    <name evidence="2" type="ordered locus">Desru_2986</name>
</gene>
<evidence type="ECO:0000256" key="1">
    <source>
        <dbReference type="SAM" id="MobiDB-lite"/>
    </source>
</evidence>
<keyword evidence="3" id="KW-1185">Reference proteome</keyword>
<dbReference type="KEGG" id="dru:Desru_2986"/>
<proteinExistence type="predicted"/>
<protein>
    <submittedName>
        <fullName evidence="2">Uncharacterized protein</fullName>
    </submittedName>
</protein>
<evidence type="ECO:0000313" key="3">
    <source>
        <dbReference type="Proteomes" id="UP000009234"/>
    </source>
</evidence>
<reference evidence="2 3" key="2">
    <citation type="journal article" date="2012" name="Stand. Genomic Sci.">
        <title>Complete genome sequence of the sulfate-reducing firmicute Desulfotomaculum ruminis type strain (DL(T)).</title>
        <authorList>
            <person name="Spring S."/>
            <person name="Visser M."/>
            <person name="Lu M."/>
            <person name="Copeland A."/>
            <person name="Lapidus A."/>
            <person name="Lucas S."/>
            <person name="Cheng J.F."/>
            <person name="Han C."/>
            <person name="Tapia R."/>
            <person name="Goodwin L.A."/>
            <person name="Pitluck S."/>
            <person name="Ivanova N."/>
            <person name="Land M."/>
            <person name="Hauser L."/>
            <person name="Larimer F."/>
            <person name="Rohde M."/>
            <person name="Goker M."/>
            <person name="Detter J.C."/>
            <person name="Kyrpides N.C."/>
            <person name="Woyke T."/>
            <person name="Schaap P.J."/>
            <person name="Plugge C.M."/>
            <person name="Muyzer G."/>
            <person name="Kuever J."/>
            <person name="Pereira I.A."/>
            <person name="Parshina S.N."/>
            <person name="Bernier-Latmani R."/>
            <person name="Stams A.J."/>
            <person name="Klenk H.P."/>
        </authorList>
    </citation>
    <scope>NUCLEOTIDE SEQUENCE [LARGE SCALE GENOMIC DNA]</scope>
    <source>
        <strain evidence="3">ATCC 23193 / DSM 2154 / NCIB 8452 / DL</strain>
    </source>
</reference>
<accession>F6DTM5</accession>
<feature type="compositionally biased region" description="Polar residues" evidence="1">
    <location>
        <begin position="10"/>
        <end position="20"/>
    </location>
</feature>
<feature type="region of interest" description="Disordered" evidence="1">
    <location>
        <begin position="1"/>
        <end position="20"/>
    </location>
</feature>
<dbReference type="AlphaFoldDB" id="F6DTM5"/>
<dbReference type="RefSeq" id="WP_013842951.1">
    <property type="nucleotide sequence ID" value="NC_015589.1"/>
</dbReference>
<dbReference type="EMBL" id="CP002780">
    <property type="protein sequence ID" value="AEG61199.1"/>
    <property type="molecule type" value="Genomic_DNA"/>
</dbReference>
<evidence type="ECO:0000313" key="2">
    <source>
        <dbReference type="EMBL" id="AEG61199.1"/>
    </source>
</evidence>
<sequence length="52" mass="5404">MKNKAAKGTSAKTPQVGANVNGSAGKYMMEEMGAELGVTEQGKASKKNKMKS</sequence>
<dbReference type="HOGENOM" id="CLU_3079239_0_0_9"/>